<feature type="chain" id="PRO_5021835300" evidence="1">
    <location>
        <begin position="24"/>
        <end position="304"/>
    </location>
</feature>
<dbReference type="InterPro" id="IPR036249">
    <property type="entry name" value="Thioredoxin-like_sf"/>
</dbReference>
<protein>
    <submittedName>
        <fullName evidence="3">Protein-disulfide isomerase</fullName>
    </submittedName>
</protein>
<evidence type="ECO:0000256" key="1">
    <source>
        <dbReference type="SAM" id="SignalP"/>
    </source>
</evidence>
<keyword evidence="1" id="KW-0732">Signal</keyword>
<dbReference type="RefSeq" id="WP_144686697.1">
    <property type="nucleotide sequence ID" value="NZ_VLLC01000046.1"/>
</dbReference>
<reference evidence="3 4" key="1">
    <citation type="submission" date="2019-07" db="EMBL/GenBank/DDBJ databases">
        <title>Genome sequencing of 100 strains of the haloalkaliphilic chemolithoautotrophic sulfur-oxidizing bacterium Thioalkalivibrio.</title>
        <authorList>
            <person name="Muyzer G."/>
        </authorList>
    </citation>
    <scope>NUCLEOTIDE SEQUENCE [LARGE SCALE GENOMIC DNA]</scope>
    <source>
        <strain evidence="3 4">ASO4-4</strain>
    </source>
</reference>
<evidence type="ECO:0000313" key="3">
    <source>
        <dbReference type="EMBL" id="TWI63935.1"/>
    </source>
</evidence>
<comment type="caution">
    <text evidence="3">The sequence shown here is derived from an EMBL/GenBank/DDBJ whole genome shotgun (WGS) entry which is preliminary data.</text>
</comment>
<dbReference type="SUPFAM" id="SSF52833">
    <property type="entry name" value="Thioredoxin-like"/>
    <property type="match status" value="1"/>
</dbReference>
<proteinExistence type="predicted"/>
<dbReference type="InterPro" id="IPR012336">
    <property type="entry name" value="Thioredoxin-like_fold"/>
</dbReference>
<feature type="domain" description="Thioredoxin-like fold" evidence="2">
    <location>
        <begin position="155"/>
        <end position="302"/>
    </location>
</feature>
<evidence type="ECO:0000259" key="2">
    <source>
        <dbReference type="Pfam" id="PF13462"/>
    </source>
</evidence>
<dbReference type="Gene3D" id="3.40.30.10">
    <property type="entry name" value="Glutaredoxin"/>
    <property type="match status" value="1"/>
</dbReference>
<dbReference type="EMBL" id="VLLC01000046">
    <property type="protein sequence ID" value="TWI63935.1"/>
    <property type="molecule type" value="Genomic_DNA"/>
</dbReference>
<dbReference type="AlphaFoldDB" id="A0A562R4E7"/>
<dbReference type="Proteomes" id="UP000318307">
    <property type="component" value="Unassembled WGS sequence"/>
</dbReference>
<dbReference type="GO" id="GO:0016853">
    <property type="term" value="F:isomerase activity"/>
    <property type="evidence" value="ECO:0007669"/>
    <property type="project" value="UniProtKB-KW"/>
</dbReference>
<keyword evidence="4" id="KW-1185">Reference proteome</keyword>
<gene>
    <name evidence="3" type="ORF">LZ24_03222</name>
</gene>
<organism evidence="3 4">
    <name type="scientific">Desulfobotulus alkaliphilus</name>
    <dbReference type="NCBI Taxonomy" id="622671"/>
    <lineage>
        <taxon>Bacteria</taxon>
        <taxon>Pseudomonadati</taxon>
        <taxon>Thermodesulfobacteriota</taxon>
        <taxon>Desulfobacteria</taxon>
        <taxon>Desulfobacterales</taxon>
        <taxon>Desulfobacteraceae</taxon>
        <taxon>Desulfobotulus</taxon>
    </lineage>
</organism>
<keyword evidence="3" id="KW-0413">Isomerase</keyword>
<name>A0A562R4E7_9BACT</name>
<sequence>MKVVFRSLFFALIVCVSFFPLFAFGGASSEETVSLNVENLKKSIAQRTVLSWGQKDERFQSFSPDRVRVDQQIPIKFKENVLFAVKVALILPPPDNREEVLLLVVDAEGQMQFTDIQDLSSGRSLFEEPMALLRRIEKLPADFGKPLFQGSGVNEVVVVSDPFCPYCRQGWTFLKKERERMQSLRLVHFPLNRISELVCMALADAEARNFKVLEITDFVYEELRFIQDPKAILNQFMTAFPELKKNWGEDADTALAHLESKYADKVRKERMDAQALGIQSTPVFFVNGYMVEGFRADKLGELLK</sequence>
<feature type="signal peptide" evidence="1">
    <location>
        <begin position="1"/>
        <end position="23"/>
    </location>
</feature>
<accession>A0A562R4E7</accession>
<evidence type="ECO:0000313" key="4">
    <source>
        <dbReference type="Proteomes" id="UP000318307"/>
    </source>
</evidence>
<dbReference type="OrthoDB" id="9800545at2"/>
<dbReference type="Pfam" id="PF13462">
    <property type="entry name" value="Thioredoxin_4"/>
    <property type="match status" value="1"/>
</dbReference>